<dbReference type="HAMAP" id="MF_00050">
    <property type="entry name" value="EF_Ts"/>
    <property type="match status" value="1"/>
</dbReference>
<sequence>MNEKTTPTEKIKELRNLSCAGIMDCKKALADANGQLQKALEILQQKGLTSADKKTTRLAKEGLIECYLHTGGKLGAIIEINCETDFVAKQQKFQDLAKNIAMQIAACPAVKYIRTEDIPNEVINLEKNIESSKDDLNKKTEDIKEKIITNRTKKKLAELTLLNQAYIRDPSITVEELIKQHIAILGENIQIRRFQRFELGETQKHN</sequence>
<dbReference type="GeneID" id="8715178"/>
<feature type="domain" description="Translation elongation factor EFTs/EF1B dimerisation" evidence="6">
    <location>
        <begin position="56"/>
        <end position="201"/>
    </location>
</feature>
<dbReference type="RefSeq" id="YP_003359232.1">
    <property type="nucleotide sequence ID" value="NC_013703.1"/>
</dbReference>
<dbReference type="GO" id="GO:0005739">
    <property type="term" value="C:mitochondrion"/>
    <property type="evidence" value="ECO:0007669"/>
    <property type="project" value="UniProtKB-SubCell"/>
</dbReference>
<dbReference type="InterPro" id="IPR018101">
    <property type="entry name" value="Transl_elong_Ts_CS"/>
</dbReference>
<dbReference type="InterPro" id="IPR014039">
    <property type="entry name" value="Transl_elong_EFTs/EF1B_dimer"/>
</dbReference>
<proteinExistence type="inferred from homology"/>
<dbReference type="InterPro" id="IPR036402">
    <property type="entry name" value="EF-Ts_dimer_sf"/>
</dbReference>
<dbReference type="PROSITE" id="PS01127">
    <property type="entry name" value="EF_TS_2"/>
    <property type="match status" value="1"/>
</dbReference>
<dbReference type="CDD" id="cd14275">
    <property type="entry name" value="UBA_EF-Ts"/>
    <property type="match status" value="1"/>
</dbReference>
<dbReference type="Gene3D" id="3.30.479.20">
    <property type="entry name" value="Elongation factor Ts, dimerisation domain"/>
    <property type="match status" value="1"/>
</dbReference>
<evidence type="ECO:0000313" key="7">
    <source>
        <dbReference type="EMBL" id="ACT46768.1"/>
    </source>
</evidence>
<dbReference type="GO" id="GO:0003746">
    <property type="term" value="F:translation elongation factor activity"/>
    <property type="evidence" value="ECO:0007669"/>
    <property type="project" value="UniProtKB-UniRule"/>
</dbReference>
<dbReference type="SUPFAM" id="SSF54713">
    <property type="entry name" value="Elongation factor Ts (EF-Ts), dimerisation domain"/>
    <property type="match status" value="1"/>
</dbReference>
<evidence type="ECO:0000256" key="3">
    <source>
        <dbReference type="ARBA" id="ARBA00022917"/>
    </source>
</evidence>
<dbReference type="PANTHER" id="PTHR11741">
    <property type="entry name" value="ELONGATION FACTOR TS"/>
    <property type="match status" value="1"/>
</dbReference>
<keyword evidence="2 4" id="KW-0251">Elongation factor</keyword>
<comment type="similarity">
    <text evidence="1 4">Belongs to the EF-Ts family.</text>
</comment>
<keyword evidence="7" id="KW-0934">Plastid</keyword>
<reference evidence="7" key="1">
    <citation type="journal article" date="2009" name="Genome Biol. Evol.">
        <title>The complete plastid genome sequence of the secondarily nonphotosynthetic alga Cryptomonas paramecium: reduction, compaction, and accelerated evolutionary rate.</title>
        <authorList>
            <person name="Donaher N."/>
            <person name="Tanifuji G."/>
            <person name="Onodera N.T."/>
            <person name="Malfatti S.A."/>
            <person name="Chain P.S."/>
            <person name="Hara Y."/>
            <person name="Archibald J.M."/>
        </authorList>
    </citation>
    <scope>NUCLEOTIDE SEQUENCE</scope>
    <source>
        <strain evidence="7">CCAP977/2a</strain>
    </source>
</reference>
<protein>
    <recommendedName>
        <fullName evidence="5">Elongation factor Ts, mitochondrial</fullName>
        <shortName evidence="5">EF-Ts</shortName>
        <shortName evidence="5">EF-TsMt</shortName>
    </recommendedName>
</protein>
<dbReference type="InterPro" id="IPR009060">
    <property type="entry name" value="UBA-like_sf"/>
</dbReference>
<geneLocation type="plastid" evidence="7"/>
<keyword evidence="4" id="KW-0963">Cytoplasm</keyword>
<evidence type="ECO:0000256" key="4">
    <source>
        <dbReference type="HAMAP-Rule" id="MF_00050"/>
    </source>
</evidence>
<dbReference type="SUPFAM" id="SSF46934">
    <property type="entry name" value="UBA-like"/>
    <property type="match status" value="1"/>
</dbReference>
<dbReference type="AlphaFoldDB" id="D2IS76"/>
<accession>D2IS76</accession>
<keyword evidence="3 4" id="KW-0648">Protein biosynthesis</keyword>
<keyword evidence="5" id="KW-0496">Mitochondrion</keyword>
<dbReference type="Pfam" id="PF00889">
    <property type="entry name" value="EF_TS"/>
    <property type="match status" value="1"/>
</dbReference>
<comment type="subcellular location">
    <subcellularLocation>
        <location evidence="4">Cytoplasm</location>
    </subcellularLocation>
    <subcellularLocation>
        <location evidence="5">Mitochondrion</location>
    </subcellularLocation>
</comment>
<dbReference type="Gene3D" id="1.10.8.10">
    <property type="entry name" value="DNA helicase RuvA subunit, C-terminal domain"/>
    <property type="match status" value="1"/>
</dbReference>
<dbReference type="FunFam" id="1.10.8.10:FF:000001">
    <property type="entry name" value="Elongation factor Ts"/>
    <property type="match status" value="1"/>
</dbReference>
<evidence type="ECO:0000256" key="1">
    <source>
        <dbReference type="ARBA" id="ARBA00005532"/>
    </source>
</evidence>
<dbReference type="PANTHER" id="PTHR11741:SF0">
    <property type="entry name" value="ELONGATION FACTOR TS, MITOCHONDRIAL"/>
    <property type="match status" value="1"/>
</dbReference>
<evidence type="ECO:0000256" key="2">
    <source>
        <dbReference type="ARBA" id="ARBA00022768"/>
    </source>
</evidence>
<evidence type="ECO:0000259" key="6">
    <source>
        <dbReference type="Pfam" id="PF00889"/>
    </source>
</evidence>
<dbReference type="EMBL" id="GQ358203">
    <property type="protein sequence ID" value="ACT46768.1"/>
    <property type="molecule type" value="Genomic_DNA"/>
</dbReference>
<evidence type="ECO:0000256" key="5">
    <source>
        <dbReference type="HAMAP-Rule" id="MF_03135"/>
    </source>
</evidence>
<dbReference type="InterPro" id="IPR001816">
    <property type="entry name" value="Transl_elong_EFTs/EF1B"/>
</dbReference>
<comment type="function">
    <text evidence="4">Associates with the EF-Tu.GDP complex and induces the exchange of GDP to GTP. It remains bound to the aminoacyl-tRNA.EF-Tu.GTP complex up to the GTP hydrolysis stage on the ribosome.</text>
</comment>
<gene>
    <name evidence="7" type="primary">tsf</name>
    <name evidence="7" type="ORF">CRPAC_p016</name>
</gene>
<dbReference type="Gene3D" id="1.10.286.20">
    <property type="match status" value="1"/>
</dbReference>
<organism evidence="7">
    <name type="scientific">Cryptomonas paramaecium</name>
    <dbReference type="NCBI Taxonomy" id="2898"/>
    <lineage>
        <taxon>Eukaryota</taxon>
        <taxon>Cryptophyceae</taxon>
        <taxon>Cryptomonadales</taxon>
        <taxon>Cryptomonadaceae</taxon>
        <taxon>Cryptomonas</taxon>
    </lineage>
</organism>
<name>D2IS76_9CRYP</name>